<dbReference type="Proteomes" id="UP000887116">
    <property type="component" value="Unassembled WGS sequence"/>
</dbReference>
<gene>
    <name evidence="1" type="ORF">TNCT_115771</name>
</gene>
<keyword evidence="2" id="KW-1185">Reference proteome</keyword>
<protein>
    <submittedName>
        <fullName evidence="1">Uncharacterized protein</fullName>
    </submittedName>
</protein>
<comment type="caution">
    <text evidence="1">The sequence shown here is derived from an EMBL/GenBank/DDBJ whole genome shotgun (WGS) entry which is preliminary data.</text>
</comment>
<proteinExistence type="predicted"/>
<dbReference type="AlphaFoldDB" id="A0A8X6FKI7"/>
<evidence type="ECO:0000313" key="2">
    <source>
        <dbReference type="Proteomes" id="UP000887116"/>
    </source>
</evidence>
<dbReference type="OrthoDB" id="6568937at2759"/>
<reference evidence="1" key="1">
    <citation type="submission" date="2020-07" db="EMBL/GenBank/DDBJ databases">
        <title>Multicomponent nature underlies the extraordinary mechanical properties of spider dragline silk.</title>
        <authorList>
            <person name="Kono N."/>
            <person name="Nakamura H."/>
            <person name="Mori M."/>
            <person name="Yoshida Y."/>
            <person name="Ohtoshi R."/>
            <person name="Malay A.D."/>
            <person name="Moran D.A.P."/>
            <person name="Tomita M."/>
            <person name="Numata K."/>
            <person name="Arakawa K."/>
        </authorList>
    </citation>
    <scope>NUCLEOTIDE SEQUENCE</scope>
</reference>
<name>A0A8X6FKI7_TRICU</name>
<sequence length="191" mass="22048">MQRTNPLQSLLMGGSHMVENPCLSCPDTQNSDFTDALELTIEERKPTVTANLFLNDSNYNFFEWTKRVSKFSSIIRTLAYVKRFLLNAKSVANGQKDCSKGNITEKQLAKSELKILFFIQKETLGKNRRLILPNFVVYLDSDDLLRMETKLFSTNNGYYLRRPIYILLPDKHELVLKLIKETHRVCNHAGV</sequence>
<dbReference type="EMBL" id="BMAO01022348">
    <property type="protein sequence ID" value="GFQ81344.1"/>
    <property type="molecule type" value="Genomic_DNA"/>
</dbReference>
<evidence type="ECO:0000313" key="1">
    <source>
        <dbReference type="EMBL" id="GFQ81344.1"/>
    </source>
</evidence>
<organism evidence="1 2">
    <name type="scientific">Trichonephila clavata</name>
    <name type="common">Joro spider</name>
    <name type="synonym">Nephila clavata</name>
    <dbReference type="NCBI Taxonomy" id="2740835"/>
    <lineage>
        <taxon>Eukaryota</taxon>
        <taxon>Metazoa</taxon>
        <taxon>Ecdysozoa</taxon>
        <taxon>Arthropoda</taxon>
        <taxon>Chelicerata</taxon>
        <taxon>Arachnida</taxon>
        <taxon>Araneae</taxon>
        <taxon>Araneomorphae</taxon>
        <taxon>Entelegynae</taxon>
        <taxon>Araneoidea</taxon>
        <taxon>Nephilidae</taxon>
        <taxon>Trichonephila</taxon>
    </lineage>
</organism>
<accession>A0A8X6FKI7</accession>